<dbReference type="HAMAP" id="MF_01080">
    <property type="entry name" value="TruB_bact"/>
    <property type="match status" value="1"/>
</dbReference>
<dbReference type="GO" id="GO:0031119">
    <property type="term" value="P:tRNA pseudouridine synthesis"/>
    <property type="evidence" value="ECO:0007669"/>
    <property type="project" value="UniProtKB-UniRule"/>
</dbReference>
<evidence type="ECO:0000259" key="8">
    <source>
        <dbReference type="Pfam" id="PF16198"/>
    </source>
</evidence>
<name>A0A7C4EK43_9BACT</name>
<dbReference type="InterPro" id="IPR032819">
    <property type="entry name" value="TruB_C"/>
</dbReference>
<dbReference type="EMBL" id="DTHO01000022">
    <property type="protein sequence ID" value="HGG99299.1"/>
    <property type="molecule type" value="Genomic_DNA"/>
</dbReference>
<dbReference type="InterPro" id="IPR014780">
    <property type="entry name" value="tRNA_psdUridine_synth_TruB"/>
</dbReference>
<dbReference type="Gene3D" id="3.30.2350.10">
    <property type="entry name" value="Pseudouridine synthase"/>
    <property type="match status" value="1"/>
</dbReference>
<evidence type="ECO:0000313" key="9">
    <source>
        <dbReference type="EMBL" id="HGG99299.1"/>
    </source>
</evidence>
<organism evidence="9">
    <name type="scientific">Thermodesulfovibrio aggregans</name>
    <dbReference type="NCBI Taxonomy" id="86166"/>
    <lineage>
        <taxon>Bacteria</taxon>
        <taxon>Pseudomonadati</taxon>
        <taxon>Nitrospirota</taxon>
        <taxon>Thermodesulfovibrionia</taxon>
        <taxon>Thermodesulfovibrionales</taxon>
        <taxon>Thermodesulfovibrionaceae</taxon>
        <taxon>Thermodesulfovibrio</taxon>
    </lineage>
</organism>
<comment type="catalytic activity">
    <reaction evidence="1 5">
        <text>uridine(55) in tRNA = pseudouridine(55) in tRNA</text>
        <dbReference type="Rhea" id="RHEA:42532"/>
        <dbReference type="Rhea" id="RHEA-COMP:10101"/>
        <dbReference type="Rhea" id="RHEA-COMP:10102"/>
        <dbReference type="ChEBI" id="CHEBI:65314"/>
        <dbReference type="ChEBI" id="CHEBI:65315"/>
        <dbReference type="EC" id="5.4.99.25"/>
    </reaction>
</comment>
<dbReference type="InterPro" id="IPR020103">
    <property type="entry name" value="PsdUridine_synth_cat_dom_sf"/>
</dbReference>
<dbReference type="PANTHER" id="PTHR13767:SF2">
    <property type="entry name" value="PSEUDOURIDYLATE SYNTHASE TRUB1"/>
    <property type="match status" value="1"/>
</dbReference>
<dbReference type="InterPro" id="IPR015240">
    <property type="entry name" value="tRNA_sdUridine_synth_fam1_C"/>
</dbReference>
<dbReference type="SUPFAM" id="SSF55120">
    <property type="entry name" value="Pseudouridine synthase"/>
    <property type="match status" value="1"/>
</dbReference>
<dbReference type="AlphaFoldDB" id="A0A7C4EK43"/>
<feature type="domain" description="tRNA pseudouridylate synthase B C-terminal" evidence="8">
    <location>
        <begin position="172"/>
        <end position="212"/>
    </location>
</feature>
<dbReference type="PANTHER" id="PTHR13767">
    <property type="entry name" value="TRNA-PSEUDOURIDINE SYNTHASE"/>
    <property type="match status" value="1"/>
</dbReference>
<comment type="caution">
    <text evidence="9">The sequence shown here is derived from an EMBL/GenBank/DDBJ whole genome shotgun (WGS) entry which is preliminary data.</text>
</comment>
<dbReference type="GO" id="GO:0003723">
    <property type="term" value="F:RNA binding"/>
    <property type="evidence" value="ECO:0007669"/>
    <property type="project" value="InterPro"/>
</dbReference>
<dbReference type="GO" id="GO:0160148">
    <property type="term" value="F:tRNA pseudouridine(55) synthase activity"/>
    <property type="evidence" value="ECO:0007669"/>
    <property type="project" value="UniProtKB-EC"/>
</dbReference>
<protein>
    <recommendedName>
        <fullName evidence="5">tRNA pseudouridine synthase B</fullName>
        <ecNumber evidence="5">5.4.99.25</ecNumber>
    </recommendedName>
    <alternativeName>
        <fullName evidence="5">tRNA pseudouridine(55) synthase</fullName>
        <shortName evidence="5">Psi55 synthase</shortName>
    </alternativeName>
    <alternativeName>
        <fullName evidence="5">tRNA pseudouridylate synthase</fullName>
    </alternativeName>
    <alternativeName>
        <fullName evidence="5">tRNA-uridine isomerase</fullName>
    </alternativeName>
</protein>
<dbReference type="GO" id="GO:1990481">
    <property type="term" value="P:mRNA pseudouridine synthesis"/>
    <property type="evidence" value="ECO:0007669"/>
    <property type="project" value="TreeGrafter"/>
</dbReference>
<comment type="function">
    <text evidence="5">Responsible for synthesis of pseudouridine from uracil-55 in the psi GC loop of transfer RNAs.</text>
</comment>
<feature type="domain" description="Pseudouridine synthase II N-terminal" evidence="6">
    <location>
        <begin position="23"/>
        <end position="171"/>
    </location>
</feature>
<gene>
    <name evidence="5 9" type="primary">truB</name>
    <name evidence="9" type="ORF">ENV75_02455</name>
</gene>
<dbReference type="NCBIfam" id="TIGR00431">
    <property type="entry name" value="TruB"/>
    <property type="match status" value="1"/>
</dbReference>
<evidence type="ECO:0000256" key="1">
    <source>
        <dbReference type="ARBA" id="ARBA00000385"/>
    </source>
</evidence>
<keyword evidence="3 5" id="KW-0819">tRNA processing</keyword>
<evidence type="ECO:0000256" key="4">
    <source>
        <dbReference type="ARBA" id="ARBA00023235"/>
    </source>
</evidence>
<evidence type="ECO:0000259" key="7">
    <source>
        <dbReference type="Pfam" id="PF09157"/>
    </source>
</evidence>
<dbReference type="Pfam" id="PF16198">
    <property type="entry name" value="TruB_C_2"/>
    <property type="match status" value="1"/>
</dbReference>
<feature type="domain" description="tRNA pseudouridine synthase II TruB subfamily 1 C-terminal" evidence="7">
    <location>
        <begin position="230"/>
        <end position="286"/>
    </location>
</feature>
<dbReference type="CDD" id="cd02573">
    <property type="entry name" value="PseudoU_synth_EcTruB"/>
    <property type="match status" value="1"/>
</dbReference>
<feature type="active site" description="Nucleophile" evidence="5">
    <location>
        <position position="38"/>
    </location>
</feature>
<dbReference type="Pfam" id="PF09157">
    <property type="entry name" value="TruB-C_2"/>
    <property type="match status" value="1"/>
</dbReference>
<keyword evidence="4 5" id="KW-0413">Isomerase</keyword>
<evidence type="ECO:0000256" key="5">
    <source>
        <dbReference type="HAMAP-Rule" id="MF_01080"/>
    </source>
</evidence>
<evidence type="ECO:0000256" key="3">
    <source>
        <dbReference type="ARBA" id="ARBA00022694"/>
    </source>
</evidence>
<dbReference type="Pfam" id="PF01509">
    <property type="entry name" value="TruB_N"/>
    <property type="match status" value="1"/>
</dbReference>
<dbReference type="InterPro" id="IPR002501">
    <property type="entry name" value="PsdUridine_synth_N"/>
</dbReference>
<sequence length="289" mass="32136">MNAVVVFNKPEGFTSQGAVTKVKKIFKAKKAGHAGALDPMATGLLLVCLDEATKITPFLMELDKEYLFKARFGISTDTYDAQGKVTKVVENFEIDRVKLEEIIKKYTGKIAQLPPMYSAVKVEGTPLYKLARKGIEIERKPKEVIIHSIKIEEFSPPYVIFRVLCSKGTYVRTLCHDIGEELKVGAHIVELVRTKIGKFIIEDSATLEDLKGKFSDKAVLSIDKALYFLPSLRMPDSLILKFLNGNSVKIPSGIVPSGWIKVKEKTGKMLGIGFSNGFIIKPERIIKEG</sequence>
<dbReference type="EC" id="5.4.99.25" evidence="5"/>
<evidence type="ECO:0000256" key="2">
    <source>
        <dbReference type="ARBA" id="ARBA00005642"/>
    </source>
</evidence>
<reference evidence="9" key="1">
    <citation type="journal article" date="2020" name="mSystems">
        <title>Genome- and Community-Level Interaction Insights into Carbon Utilization and Element Cycling Functions of Hydrothermarchaeota in Hydrothermal Sediment.</title>
        <authorList>
            <person name="Zhou Z."/>
            <person name="Liu Y."/>
            <person name="Xu W."/>
            <person name="Pan J."/>
            <person name="Luo Z.H."/>
            <person name="Li M."/>
        </authorList>
    </citation>
    <scope>NUCLEOTIDE SEQUENCE [LARGE SCALE GENOMIC DNA]</scope>
    <source>
        <strain evidence="9">SpSt-788</strain>
    </source>
</reference>
<accession>A0A7C4EK43</accession>
<comment type="similarity">
    <text evidence="2 5">Belongs to the pseudouridine synthase TruB family. Type 1 subfamily.</text>
</comment>
<proteinExistence type="inferred from homology"/>
<evidence type="ECO:0000259" key="6">
    <source>
        <dbReference type="Pfam" id="PF01509"/>
    </source>
</evidence>